<evidence type="ECO:0000313" key="2">
    <source>
        <dbReference type="EMBL" id="USJ19569.1"/>
    </source>
</evidence>
<dbReference type="KEGG" id="lfo:LMK00_06950"/>
<proteinExistence type="predicted"/>
<dbReference type="AlphaFoldDB" id="A0A9Q9D630"/>
<keyword evidence="1" id="KW-0175">Coiled coil</keyword>
<dbReference type="EMBL" id="CP086395">
    <property type="protein sequence ID" value="USJ19569.1"/>
    <property type="molecule type" value="Genomic_DNA"/>
</dbReference>
<gene>
    <name evidence="2" type="ORF">LMK00_06950</name>
</gene>
<evidence type="ECO:0000256" key="1">
    <source>
        <dbReference type="SAM" id="Coils"/>
    </source>
</evidence>
<feature type="coiled-coil region" evidence="1">
    <location>
        <begin position="18"/>
        <end position="45"/>
    </location>
</feature>
<evidence type="ECO:0000313" key="3">
    <source>
        <dbReference type="Proteomes" id="UP001056730"/>
    </source>
</evidence>
<organism evidence="2 3">
    <name type="scientific">Lactococcus formosensis</name>
    <dbReference type="NCBI Taxonomy" id="1281486"/>
    <lineage>
        <taxon>Bacteria</taxon>
        <taxon>Bacillati</taxon>
        <taxon>Bacillota</taxon>
        <taxon>Bacilli</taxon>
        <taxon>Lactobacillales</taxon>
        <taxon>Streptococcaceae</taxon>
        <taxon>Lactococcus</taxon>
    </lineage>
</organism>
<dbReference type="RefSeq" id="WP_165714614.1">
    <property type="nucleotide sequence ID" value="NZ_CP086395.1"/>
</dbReference>
<name>A0A9Q9D630_9LACT</name>
<accession>A0A9Q9D630</accession>
<reference evidence="2" key="1">
    <citation type="journal article" date="2022" name="Front. Microbiol.">
        <title>Feed Insects as a Reservoir of Granadaene-Producing Lactococci.</title>
        <authorList>
            <person name="Neuzil-Bunesova V."/>
            <person name="Ramirez Garcia A."/>
            <person name="Modrackova N."/>
            <person name="Makovska M."/>
            <person name="Sabolova M."/>
            <person name="Sproer C."/>
            <person name="Bunk B."/>
            <person name="Blom J."/>
            <person name="Schwab C."/>
        </authorList>
    </citation>
    <scope>NUCLEOTIDE SEQUENCE</scope>
    <source>
        <strain evidence="2">I4/6O</strain>
    </source>
</reference>
<dbReference type="Proteomes" id="UP001056730">
    <property type="component" value="Chromosome"/>
</dbReference>
<sequence length="94" mass="11057">MDEIKEIISRISFNEGKKENNRRRIIELDRQIYKLENEQKRISDENWELNKELAKALIINDLTGTVVDEIKLTLVNPEPKVKIEGLDPLKEVNK</sequence>
<protein>
    <submittedName>
        <fullName evidence="2">Uncharacterized protein</fullName>
    </submittedName>
</protein>